<dbReference type="EnsemblMetazoa" id="GPAI047555-RA">
    <property type="protein sequence ID" value="GPAI047555-PA"/>
    <property type="gene ID" value="GPAI047555"/>
</dbReference>
<feature type="coiled-coil region" evidence="3">
    <location>
        <begin position="166"/>
        <end position="193"/>
    </location>
</feature>
<proteinExistence type="inferred from homology"/>
<evidence type="ECO:0000256" key="3">
    <source>
        <dbReference type="SAM" id="Coils"/>
    </source>
</evidence>
<dbReference type="GO" id="GO:0005634">
    <property type="term" value="C:nucleus"/>
    <property type="evidence" value="ECO:0007669"/>
    <property type="project" value="InterPro"/>
</dbReference>
<feature type="compositionally biased region" description="Basic and acidic residues" evidence="4">
    <location>
        <begin position="61"/>
        <end position="83"/>
    </location>
</feature>
<feature type="domain" description="FAM50A/XAP5 C-terminal" evidence="5">
    <location>
        <begin position="140"/>
        <end position="190"/>
    </location>
</feature>
<evidence type="ECO:0000256" key="4">
    <source>
        <dbReference type="SAM" id="MobiDB-lite"/>
    </source>
</evidence>
<evidence type="ECO:0000256" key="1">
    <source>
        <dbReference type="ARBA" id="ARBA00009980"/>
    </source>
</evidence>
<name>A0A1B0AJ75_GLOPL</name>
<keyword evidence="7" id="KW-1185">Reference proteome</keyword>
<protein>
    <recommendedName>
        <fullName evidence="2">Protein FAM50 homolog</fullName>
    </recommendedName>
</protein>
<evidence type="ECO:0000259" key="5">
    <source>
        <dbReference type="Pfam" id="PF04921"/>
    </source>
</evidence>
<dbReference type="PANTHER" id="PTHR12722:SF0">
    <property type="entry name" value="PROTEIN FAM50A"/>
    <property type="match status" value="1"/>
</dbReference>
<dbReference type="Proteomes" id="UP000092445">
    <property type="component" value="Unassembled WGS sequence"/>
</dbReference>
<evidence type="ECO:0000313" key="6">
    <source>
        <dbReference type="EnsemblMetazoa" id="GPAI047555-PA"/>
    </source>
</evidence>
<evidence type="ECO:0000313" key="7">
    <source>
        <dbReference type="Proteomes" id="UP000092445"/>
    </source>
</evidence>
<accession>A0A1B0AJ75</accession>
<organism evidence="6 7">
    <name type="scientific">Glossina pallidipes</name>
    <name type="common">Tsetse fly</name>
    <dbReference type="NCBI Taxonomy" id="7398"/>
    <lineage>
        <taxon>Eukaryota</taxon>
        <taxon>Metazoa</taxon>
        <taxon>Ecdysozoa</taxon>
        <taxon>Arthropoda</taxon>
        <taxon>Hexapoda</taxon>
        <taxon>Insecta</taxon>
        <taxon>Pterygota</taxon>
        <taxon>Neoptera</taxon>
        <taxon>Endopterygota</taxon>
        <taxon>Diptera</taxon>
        <taxon>Brachycera</taxon>
        <taxon>Muscomorpha</taxon>
        <taxon>Hippoboscoidea</taxon>
        <taxon>Glossinidae</taxon>
        <taxon>Glossina</taxon>
    </lineage>
</organism>
<dbReference type="VEuPathDB" id="VectorBase:GPAI047555"/>
<sequence>MEISNLCGASTKPTVERKTAKRLQRPLLSSIRLILDKTRRLDYTSFSDDVEDEEEDEENLEKDSHVDQKEDKEVQQPEKKKCTDINPNDEQSAAKKNINKNPDVDKSFLPARERGEQDNRLREQLRQEWVMQQAALKNQEIPITFSYWDGSGHRRSVVMKKGNSIYQFLQRGLESLRKEFNELKIVMADQSAEPFCPNCRLTFLERTSFANWCIWLRS</sequence>
<dbReference type="InterPro" id="IPR048337">
    <property type="entry name" value="FAM50A/XAP5_C"/>
</dbReference>
<feature type="region of interest" description="Disordered" evidence="4">
    <location>
        <begin position="1"/>
        <end position="21"/>
    </location>
</feature>
<dbReference type="InterPro" id="IPR007005">
    <property type="entry name" value="XAP5"/>
</dbReference>
<evidence type="ECO:0000256" key="2">
    <source>
        <dbReference type="ARBA" id="ARBA00016617"/>
    </source>
</evidence>
<comment type="similarity">
    <text evidence="1">Belongs to the FAM50 family.</text>
</comment>
<dbReference type="Pfam" id="PF04921">
    <property type="entry name" value="XAP5"/>
    <property type="match status" value="1"/>
</dbReference>
<keyword evidence="3" id="KW-0175">Coiled coil</keyword>
<dbReference type="GO" id="GO:0006325">
    <property type="term" value="P:chromatin organization"/>
    <property type="evidence" value="ECO:0007669"/>
    <property type="project" value="TreeGrafter"/>
</dbReference>
<reference evidence="6" key="2">
    <citation type="submission" date="2020-05" db="UniProtKB">
        <authorList>
            <consortium name="EnsemblMetazoa"/>
        </authorList>
    </citation>
    <scope>IDENTIFICATION</scope>
    <source>
        <strain evidence="6">IAEA</strain>
    </source>
</reference>
<dbReference type="AlphaFoldDB" id="A0A1B0AJ75"/>
<feature type="compositionally biased region" description="Basic and acidic residues" evidence="4">
    <location>
        <begin position="102"/>
        <end position="118"/>
    </location>
</feature>
<feature type="compositionally biased region" description="Acidic residues" evidence="4">
    <location>
        <begin position="48"/>
        <end position="60"/>
    </location>
</feature>
<dbReference type="STRING" id="7398.A0A1B0AJ75"/>
<feature type="region of interest" description="Disordered" evidence="4">
    <location>
        <begin position="44"/>
        <end position="118"/>
    </location>
</feature>
<dbReference type="PANTHER" id="PTHR12722">
    <property type="entry name" value="XAP-5 PROTEIN-RELATED"/>
    <property type="match status" value="1"/>
</dbReference>
<reference evidence="7" key="1">
    <citation type="submission" date="2014-03" db="EMBL/GenBank/DDBJ databases">
        <authorList>
            <person name="Aksoy S."/>
            <person name="Warren W."/>
            <person name="Wilson R.K."/>
        </authorList>
    </citation>
    <scope>NUCLEOTIDE SEQUENCE [LARGE SCALE GENOMIC DNA]</scope>
    <source>
        <strain evidence="7">IAEA</strain>
    </source>
</reference>